<reference evidence="2" key="2">
    <citation type="submission" date="2024-07" db="EMBL/GenBank/DDBJ databases">
        <authorList>
            <person name="Pedron J."/>
        </authorList>
    </citation>
    <scope>NUCLEOTIDE SEQUENCE</scope>
    <source>
        <strain evidence="2">A003-S1-M15</strain>
    </source>
</reference>
<sequence length="226" mass="26127">MQKDEVELTNNPEILNKFLNYIESDTFSCIGAKTAAAMGSLIHRDCCKNNNVSLEDVYGYLRQFISLREQLSKTNSTFVLTFSDKYCSDEAEFEIFLWDTLTKLSKIDMECGFLWSEECSSDPLSPQFSFSLGGEPFFIVGLHPKATRISRRSPYPSIVFNSHRQFHYLKELGTFEKMQKEIRRREMVIQGDLNPNLSNFGEESEARQYAGNITTKEWVCPFKKKL</sequence>
<dbReference type="Pfam" id="PF08892">
    <property type="entry name" value="YqcI_YcgG"/>
    <property type="match status" value="1"/>
</dbReference>
<dbReference type="AlphaFoldDB" id="A0AB39IW59"/>
<name>A0AB39IW59_9GAMM</name>
<dbReference type="EMBL" id="JAGJWX010000021">
    <property type="protein sequence ID" value="MBP2858796.1"/>
    <property type="molecule type" value="Genomic_DNA"/>
</dbReference>
<evidence type="ECO:0000313" key="3">
    <source>
        <dbReference type="Proteomes" id="UP000810130"/>
    </source>
</evidence>
<protein>
    <submittedName>
        <fullName evidence="2">Guanitoxin biosynthesis heme-dependent pre-guanitoxin N-hydroxylase GntA</fullName>
    </submittedName>
    <submittedName>
        <fullName evidence="1">YqcI/YcgG family protein</fullName>
    </submittedName>
</protein>
<dbReference type="PANTHER" id="PTHR40045">
    <property type="entry name" value="YCGG FAMILY PROTEIN"/>
    <property type="match status" value="1"/>
</dbReference>
<organism evidence="2">
    <name type="scientific">Dickeya oryzae</name>
    <dbReference type="NCBI Taxonomy" id="1240404"/>
    <lineage>
        <taxon>Bacteria</taxon>
        <taxon>Pseudomonadati</taxon>
        <taxon>Pseudomonadota</taxon>
        <taxon>Gammaproteobacteria</taxon>
        <taxon>Enterobacterales</taxon>
        <taxon>Pectobacteriaceae</taxon>
        <taxon>Dickeya</taxon>
    </lineage>
</organism>
<dbReference type="InterPro" id="IPR014988">
    <property type="entry name" value="Uncharacterised_YqcI/YcgG"/>
</dbReference>
<dbReference type="PANTHER" id="PTHR40045:SF1">
    <property type="entry name" value="YQCI_YCGG FAMILY PROTEIN"/>
    <property type="match status" value="1"/>
</dbReference>
<dbReference type="Proteomes" id="UP000810130">
    <property type="component" value="Unassembled WGS sequence"/>
</dbReference>
<proteinExistence type="predicted"/>
<evidence type="ECO:0000313" key="2">
    <source>
        <dbReference type="EMBL" id="XDL26033.1"/>
    </source>
</evidence>
<dbReference type="NCBIfam" id="NF041366">
    <property type="entry name" value="GntA_guanitoxin"/>
    <property type="match status" value="1"/>
</dbReference>
<reference evidence="1 3" key="1">
    <citation type="submission" date="2021-04" db="EMBL/GenBank/DDBJ databases">
        <title>Genomic and host-range diversity within the Dickeya zeae complex, identification of D. zeae and D. oryzae members, proposal of two novel subspecies D. zeae subsp. zeae subsp. nov. and D. zeae subsp. dombae subsp. nov.</title>
        <authorList>
            <person name="Van Gijsegem F."/>
            <person name="Hugouvieux-Cotte-Pattat N."/>
        </authorList>
    </citation>
    <scope>NUCLEOTIDE SEQUENCE [LARGE SCALE GENOMIC DNA]</scope>
    <source>
        <strain evidence="1 3">FVG03</strain>
    </source>
</reference>
<dbReference type="EMBL" id="CP162670">
    <property type="protein sequence ID" value="XDL26033.1"/>
    <property type="molecule type" value="Genomic_DNA"/>
</dbReference>
<dbReference type="GeneID" id="302581513"/>
<evidence type="ECO:0000313" key="1">
    <source>
        <dbReference type="EMBL" id="MBP2858796.1"/>
    </source>
</evidence>
<accession>A0AB39IW59</accession>
<keyword evidence="3" id="KW-1185">Reference proteome</keyword>
<gene>
    <name evidence="2" type="primary">gntA</name>
    <name evidence="1" type="ORF">J8657_14415</name>
    <name evidence="2" type="ORF">LF929_007530</name>
</gene>
<dbReference type="RefSeq" id="WP_210175303.1">
    <property type="nucleotide sequence ID" value="NZ_CP162670.1"/>
</dbReference>